<evidence type="ECO:0000256" key="1">
    <source>
        <dbReference type="ARBA" id="ARBA00004651"/>
    </source>
</evidence>
<feature type="domain" description="Cytochrome oxidase subunit I profile" evidence="21">
    <location>
        <begin position="34"/>
        <end position="548"/>
    </location>
</feature>
<dbReference type="InterPro" id="IPR023616">
    <property type="entry name" value="Cyt_c_oxase-like_su1_dom"/>
</dbReference>
<feature type="transmembrane region" description="Helical" evidence="19">
    <location>
        <begin position="373"/>
        <end position="397"/>
    </location>
</feature>
<feature type="transmembrane region" description="Helical" evidence="19">
    <location>
        <begin position="409"/>
        <end position="431"/>
    </location>
</feature>
<dbReference type="PROSITE" id="PS00077">
    <property type="entry name" value="COX1_CUB"/>
    <property type="match status" value="1"/>
</dbReference>
<evidence type="ECO:0000256" key="2">
    <source>
        <dbReference type="ARBA" id="ARBA00004673"/>
    </source>
</evidence>
<dbReference type="InterPro" id="IPR014241">
    <property type="entry name" value="Cyt_c_oxidase_su1_bac"/>
</dbReference>
<feature type="transmembrane region" description="Helical" evidence="19">
    <location>
        <begin position="825"/>
        <end position="847"/>
    </location>
</feature>
<dbReference type="Gene3D" id="1.20.120.80">
    <property type="entry name" value="Cytochrome c oxidase, subunit III, four-helix bundle"/>
    <property type="match status" value="1"/>
</dbReference>
<dbReference type="PRINTS" id="PR01165">
    <property type="entry name" value="CYCOXIDASEI"/>
</dbReference>
<dbReference type="InterPro" id="IPR000883">
    <property type="entry name" value="Cyt_C_Oxase_1"/>
</dbReference>
<dbReference type="EMBL" id="JACICD010000006">
    <property type="protein sequence ID" value="MBB3772672.1"/>
    <property type="molecule type" value="Genomic_DNA"/>
</dbReference>
<comment type="catalytic activity">
    <reaction evidence="17">
        <text>4 Fe(II)-[cytochrome c] + O2 + 8 H(+)(in) = 4 Fe(III)-[cytochrome c] + 2 H2O + 4 H(+)(out)</text>
        <dbReference type="Rhea" id="RHEA:11436"/>
        <dbReference type="Rhea" id="RHEA-COMP:10350"/>
        <dbReference type="Rhea" id="RHEA-COMP:14399"/>
        <dbReference type="ChEBI" id="CHEBI:15377"/>
        <dbReference type="ChEBI" id="CHEBI:15378"/>
        <dbReference type="ChEBI" id="CHEBI:15379"/>
        <dbReference type="ChEBI" id="CHEBI:29033"/>
        <dbReference type="ChEBI" id="CHEBI:29034"/>
        <dbReference type="EC" id="7.1.1.9"/>
    </reaction>
</comment>
<feature type="transmembrane region" description="Helical" evidence="19">
    <location>
        <begin position="443"/>
        <end position="465"/>
    </location>
</feature>
<evidence type="ECO:0000256" key="18">
    <source>
        <dbReference type="RuleBase" id="RU000370"/>
    </source>
</evidence>
<dbReference type="PANTHER" id="PTHR10422">
    <property type="entry name" value="CYTOCHROME C OXIDASE SUBUNIT 1"/>
    <property type="match status" value="1"/>
</dbReference>
<dbReference type="InterPro" id="IPR013833">
    <property type="entry name" value="Cyt_c_oxidase_su3_a-hlx"/>
</dbReference>
<feature type="transmembrane region" description="Helical" evidence="19">
    <location>
        <begin position="672"/>
        <end position="698"/>
    </location>
</feature>
<evidence type="ECO:0000256" key="15">
    <source>
        <dbReference type="ARBA" id="ARBA00023008"/>
    </source>
</evidence>
<evidence type="ECO:0000256" key="11">
    <source>
        <dbReference type="ARBA" id="ARBA00022967"/>
    </source>
</evidence>
<dbReference type="GO" id="GO:0022904">
    <property type="term" value="P:respiratory electron transport chain"/>
    <property type="evidence" value="ECO:0007669"/>
    <property type="project" value="InterPro"/>
</dbReference>
<feature type="transmembrane region" description="Helical" evidence="19">
    <location>
        <begin position="304"/>
        <end position="323"/>
    </location>
</feature>
<dbReference type="EC" id="7.1.1.9" evidence="4"/>
<sequence>MSSSQDDTATSGASQPAASAGAALSLHRQLTEIWKTGPGWQRLAAVNHSVLGIRFMVTALVFFGIGGVLGMLTRVQLATPMATFMEPGTYNQVFTMHGSIMLFLFAIPMLEGIAVYLTPKILGTRDFAFPRLTAYGYWCYLFGGTILTVSLLAGVAPDSGWFMYTPLSSNVYTPGINADVWLLGVTFVEISALTLAVEIVVSILTMRAPGMSLDRMPIFGWYMLVTALMMILAFPPLILGSILLESERAFGLPFFDPTRGGDPLLWQHLFWLFGHPDVYIIFLPMAGLLSTMIPVLAGTVLVGYRAIVVAIIGLAFASFGIWVHHMFTVGIPHLALAFFSTGSAIVAVPTAVQIFAWLATLAQGKPRWNVPMLYVFGFFSTFVMGGLTGVMLAIVPFDWQAHDTYFVVAHFHYVIAGSVAFPLFGALYYWLPLLTGRVAVYRLSVPAFWLIFVGFNMTFFLMHLVGLLGMPRRIYTYPDVESWTWLNLLSSVGGFIMTIGFALAVIDLLAQIRFGRRVRRDPWKAATLEWAMPIPPAPYGFASLPHVETRADRLAVGEIAPALARGEGYLGFTRHGWQETLGVHMTTGAPEQLIVLPRATYLPLWTALATAAAVLSMLAKLYWLTALMAAVTIALFVFAARMAGFDRDYGRMPVGRGVSLPVHTEVVHPPAWWALVFTLVADATLFTSLVFGLLFLWISAPNWPPNGVPDTDLALALAAMAALGISALFARAALRALVGRRTPRLWMGLATLALLAAIGLAVVLIAGIVPHPSAHALGATAAALLTFVVVHAGIGLLFLLTATLRLASGHASPRRAIDLRLARLWIDYTAITGAVAIGLVLALPALVTMLGMRP</sequence>
<evidence type="ECO:0000256" key="3">
    <source>
        <dbReference type="ARBA" id="ARBA00009578"/>
    </source>
</evidence>
<evidence type="ECO:0000259" key="21">
    <source>
        <dbReference type="PROSITE" id="PS50855"/>
    </source>
</evidence>
<feature type="transmembrane region" description="Helical" evidence="19">
    <location>
        <begin position="781"/>
        <end position="804"/>
    </location>
</feature>
<dbReference type="GO" id="GO:0006119">
    <property type="term" value="P:oxidative phosphorylation"/>
    <property type="evidence" value="ECO:0007669"/>
    <property type="project" value="UniProtKB-UniPathway"/>
</dbReference>
<reference evidence="22 23" key="1">
    <citation type="submission" date="2020-08" db="EMBL/GenBank/DDBJ databases">
        <title>Genomic Encyclopedia of Type Strains, Phase IV (KMG-IV): sequencing the most valuable type-strain genomes for metagenomic binning, comparative biology and taxonomic classification.</title>
        <authorList>
            <person name="Goeker M."/>
        </authorList>
    </citation>
    <scope>NUCLEOTIDE SEQUENCE [LARGE SCALE GENOMIC DNA]</scope>
    <source>
        <strain evidence="22 23">DSM 5895</strain>
    </source>
</reference>
<evidence type="ECO:0000256" key="17">
    <source>
        <dbReference type="ARBA" id="ARBA00047816"/>
    </source>
</evidence>
<dbReference type="InterPro" id="IPR000298">
    <property type="entry name" value="Cyt_c_oxidase-like_su3"/>
</dbReference>
<dbReference type="SUPFAM" id="SSF81452">
    <property type="entry name" value="Cytochrome c oxidase subunit III-like"/>
    <property type="match status" value="1"/>
</dbReference>
<keyword evidence="12 18" id="KW-0249">Electron transport</keyword>
<gene>
    <name evidence="22" type="ORF">FHS55_003293</name>
</gene>
<dbReference type="Gene3D" id="1.20.210.10">
    <property type="entry name" value="Cytochrome c oxidase-like, subunit I domain"/>
    <property type="match status" value="1"/>
</dbReference>
<dbReference type="PROSITE" id="PS50855">
    <property type="entry name" value="COX1"/>
    <property type="match status" value="1"/>
</dbReference>
<feature type="transmembrane region" description="Helical" evidence="19">
    <location>
        <begin position="180"/>
        <end position="206"/>
    </location>
</feature>
<feature type="transmembrane region" description="Helical" evidence="19">
    <location>
        <begin position="137"/>
        <end position="156"/>
    </location>
</feature>
<protein>
    <recommendedName>
        <fullName evidence="4">cytochrome-c oxidase</fullName>
        <ecNumber evidence="4">7.1.1.9</ecNumber>
    </recommendedName>
</protein>
<comment type="caution">
    <text evidence="22">The sequence shown here is derived from an EMBL/GenBank/DDBJ whole genome shotgun (WGS) entry which is preliminary data.</text>
</comment>
<organism evidence="22 23">
    <name type="scientific">Ancylobacter tetraedralis</name>
    <dbReference type="NCBI Taxonomy" id="217068"/>
    <lineage>
        <taxon>Bacteria</taxon>
        <taxon>Pseudomonadati</taxon>
        <taxon>Pseudomonadota</taxon>
        <taxon>Alphaproteobacteria</taxon>
        <taxon>Hyphomicrobiales</taxon>
        <taxon>Xanthobacteraceae</taxon>
        <taxon>Ancylobacter</taxon>
    </lineage>
</organism>
<proteinExistence type="inferred from homology"/>
<evidence type="ECO:0000256" key="8">
    <source>
        <dbReference type="ARBA" id="ARBA00022660"/>
    </source>
</evidence>
<feature type="transmembrane region" description="Helical" evidence="19">
    <location>
        <begin position="713"/>
        <end position="734"/>
    </location>
</feature>
<dbReference type="GO" id="GO:0004129">
    <property type="term" value="F:cytochrome-c oxidase activity"/>
    <property type="evidence" value="ECO:0007669"/>
    <property type="project" value="UniProtKB-EC"/>
</dbReference>
<dbReference type="PANTHER" id="PTHR10422:SF35">
    <property type="entry name" value="CYTOCHROME BO(3) UBIQUINOL OXIDASE SUBUNIT 1"/>
    <property type="match status" value="1"/>
</dbReference>
<evidence type="ECO:0000256" key="13">
    <source>
        <dbReference type="ARBA" id="ARBA00022989"/>
    </source>
</evidence>
<keyword evidence="9 18" id="KW-0812">Transmembrane</keyword>
<evidence type="ECO:0000256" key="5">
    <source>
        <dbReference type="ARBA" id="ARBA00022448"/>
    </source>
</evidence>
<feature type="transmembrane region" description="Helical" evidence="19">
    <location>
        <begin position="218"/>
        <end position="244"/>
    </location>
</feature>
<evidence type="ECO:0000256" key="7">
    <source>
        <dbReference type="ARBA" id="ARBA00022617"/>
    </source>
</evidence>
<accession>A0A839ZDF6</accession>
<feature type="transmembrane region" description="Helical" evidence="19">
    <location>
        <begin position="51"/>
        <end position="73"/>
    </location>
</feature>
<keyword evidence="14" id="KW-0408">Iron</keyword>
<dbReference type="GO" id="GO:0015990">
    <property type="term" value="P:electron transport coupled proton transport"/>
    <property type="evidence" value="ECO:0007669"/>
    <property type="project" value="InterPro"/>
</dbReference>
<feature type="domain" description="Heme-copper oxidase subunit III family profile" evidence="20">
    <location>
        <begin position="590"/>
        <end position="845"/>
    </location>
</feature>
<evidence type="ECO:0000256" key="9">
    <source>
        <dbReference type="ARBA" id="ARBA00022692"/>
    </source>
</evidence>
<dbReference type="InterPro" id="IPR035973">
    <property type="entry name" value="Cyt_c_oxidase_su3-like_sf"/>
</dbReference>
<feature type="transmembrane region" description="Helical" evidence="19">
    <location>
        <begin position="485"/>
        <end position="510"/>
    </location>
</feature>
<evidence type="ECO:0000256" key="14">
    <source>
        <dbReference type="ARBA" id="ARBA00023004"/>
    </source>
</evidence>
<evidence type="ECO:0000313" key="22">
    <source>
        <dbReference type="EMBL" id="MBB3772672.1"/>
    </source>
</evidence>
<dbReference type="GO" id="GO:0020037">
    <property type="term" value="F:heme binding"/>
    <property type="evidence" value="ECO:0007669"/>
    <property type="project" value="InterPro"/>
</dbReference>
<dbReference type="RefSeq" id="WP_183190829.1">
    <property type="nucleotide sequence ID" value="NZ_JACICD010000006.1"/>
</dbReference>
<evidence type="ECO:0000256" key="6">
    <source>
        <dbReference type="ARBA" id="ARBA00022475"/>
    </source>
</evidence>
<feature type="transmembrane region" description="Helical" evidence="19">
    <location>
        <begin position="335"/>
        <end position="361"/>
    </location>
</feature>
<keyword evidence="16 19" id="KW-0472">Membrane</keyword>
<dbReference type="InterPro" id="IPR036927">
    <property type="entry name" value="Cyt_c_oxase-like_su1_sf"/>
</dbReference>
<evidence type="ECO:0000256" key="16">
    <source>
        <dbReference type="ARBA" id="ARBA00023136"/>
    </source>
</evidence>
<dbReference type="GO" id="GO:0046872">
    <property type="term" value="F:metal ion binding"/>
    <property type="evidence" value="ECO:0007669"/>
    <property type="project" value="UniProtKB-KW"/>
</dbReference>
<keyword evidence="11" id="KW-1278">Translocase</keyword>
<dbReference type="InterPro" id="IPR023615">
    <property type="entry name" value="Cyt_c_Oxase_su1_BS"/>
</dbReference>
<keyword evidence="23" id="KW-1185">Reference proteome</keyword>
<comment type="subcellular location">
    <subcellularLocation>
        <location evidence="1">Cell membrane</location>
        <topology evidence="1">Multi-pass membrane protein</topology>
    </subcellularLocation>
</comment>
<dbReference type="UniPathway" id="UPA00705"/>
<dbReference type="Pfam" id="PF00115">
    <property type="entry name" value="COX1"/>
    <property type="match status" value="1"/>
</dbReference>
<feature type="transmembrane region" description="Helical" evidence="19">
    <location>
        <begin position="746"/>
        <end position="769"/>
    </location>
</feature>
<keyword evidence="5 18" id="KW-0813">Transport</keyword>
<evidence type="ECO:0000256" key="12">
    <source>
        <dbReference type="ARBA" id="ARBA00022982"/>
    </source>
</evidence>
<evidence type="ECO:0000256" key="10">
    <source>
        <dbReference type="ARBA" id="ARBA00022723"/>
    </source>
</evidence>
<dbReference type="Proteomes" id="UP000533469">
    <property type="component" value="Unassembled WGS sequence"/>
</dbReference>
<keyword evidence="7 18" id="KW-0349">Heme</keyword>
<feature type="transmembrane region" description="Helical" evidence="19">
    <location>
        <begin position="93"/>
        <end position="117"/>
    </location>
</feature>
<keyword evidence="13 19" id="KW-1133">Transmembrane helix</keyword>
<name>A0A839ZDF6_9HYPH</name>
<keyword evidence="10" id="KW-0479">Metal-binding</keyword>
<feature type="transmembrane region" description="Helical" evidence="19">
    <location>
        <begin position="278"/>
        <end position="297"/>
    </location>
</feature>
<evidence type="ECO:0000259" key="20">
    <source>
        <dbReference type="PROSITE" id="PS50253"/>
    </source>
</evidence>
<dbReference type="SUPFAM" id="SSF81442">
    <property type="entry name" value="Cytochrome c oxidase subunit I-like"/>
    <property type="match status" value="1"/>
</dbReference>
<evidence type="ECO:0000256" key="19">
    <source>
        <dbReference type="SAM" id="Phobius"/>
    </source>
</evidence>
<evidence type="ECO:0000256" key="4">
    <source>
        <dbReference type="ARBA" id="ARBA00012949"/>
    </source>
</evidence>
<keyword evidence="8 18" id="KW-0679">Respiratory chain</keyword>
<comment type="similarity">
    <text evidence="3 18">Belongs to the heme-copper respiratory oxidase family.</text>
</comment>
<keyword evidence="6" id="KW-1003">Cell membrane</keyword>
<evidence type="ECO:0000313" key="23">
    <source>
        <dbReference type="Proteomes" id="UP000533469"/>
    </source>
</evidence>
<feature type="transmembrane region" description="Helical" evidence="19">
    <location>
        <begin position="621"/>
        <end position="643"/>
    </location>
</feature>
<dbReference type="NCBIfam" id="TIGR02891">
    <property type="entry name" value="CtaD_CoxA"/>
    <property type="match status" value="1"/>
</dbReference>
<comment type="pathway">
    <text evidence="2">Energy metabolism; oxidative phosphorylation.</text>
</comment>
<keyword evidence="15" id="KW-0186">Copper</keyword>
<dbReference type="GO" id="GO:0005886">
    <property type="term" value="C:plasma membrane"/>
    <property type="evidence" value="ECO:0007669"/>
    <property type="project" value="UniProtKB-SubCell"/>
</dbReference>
<dbReference type="PROSITE" id="PS50253">
    <property type="entry name" value="COX3"/>
    <property type="match status" value="1"/>
</dbReference>
<dbReference type="AlphaFoldDB" id="A0A839ZDF6"/>
<feature type="transmembrane region" description="Helical" evidence="19">
    <location>
        <begin position="595"/>
        <end position="615"/>
    </location>
</feature>